<dbReference type="InterPro" id="IPR003661">
    <property type="entry name" value="HisK_dim/P_dom"/>
</dbReference>
<feature type="transmembrane region" description="Helical" evidence="15">
    <location>
        <begin position="159"/>
        <end position="181"/>
    </location>
</feature>
<feature type="transmembrane region" description="Helical" evidence="15">
    <location>
        <begin position="212"/>
        <end position="229"/>
    </location>
</feature>
<dbReference type="RefSeq" id="WP_229789941.1">
    <property type="nucleotide sequence ID" value="NZ_BMQC01000024.1"/>
</dbReference>
<dbReference type="GO" id="GO:0000156">
    <property type="term" value="F:phosphorelay response regulator activity"/>
    <property type="evidence" value="ECO:0007669"/>
    <property type="project" value="TreeGrafter"/>
</dbReference>
<evidence type="ECO:0000256" key="1">
    <source>
        <dbReference type="ARBA" id="ARBA00000085"/>
    </source>
</evidence>
<evidence type="ECO:0000256" key="8">
    <source>
        <dbReference type="ARBA" id="ARBA00022741"/>
    </source>
</evidence>
<dbReference type="PROSITE" id="PS50112">
    <property type="entry name" value="PAS"/>
    <property type="match status" value="1"/>
</dbReference>
<dbReference type="PROSITE" id="PS50109">
    <property type="entry name" value="HIS_KIN"/>
    <property type="match status" value="1"/>
</dbReference>
<keyword evidence="10" id="KW-0067">ATP-binding</keyword>
<comment type="catalytic activity">
    <reaction evidence="1">
        <text>ATP + protein L-histidine = ADP + protein N-phospho-L-histidine.</text>
        <dbReference type="EC" id="2.7.13.3"/>
    </reaction>
</comment>
<dbReference type="SMART" id="SM00387">
    <property type="entry name" value="HATPase_c"/>
    <property type="match status" value="1"/>
</dbReference>
<dbReference type="PANTHER" id="PTHR42878">
    <property type="entry name" value="TWO-COMPONENT HISTIDINE KINASE"/>
    <property type="match status" value="1"/>
</dbReference>
<dbReference type="GO" id="GO:0000155">
    <property type="term" value="F:phosphorelay sensor kinase activity"/>
    <property type="evidence" value="ECO:0007669"/>
    <property type="project" value="InterPro"/>
</dbReference>
<reference evidence="18" key="1">
    <citation type="journal article" date="2014" name="Int. J. Syst. Evol. Microbiol.">
        <title>Complete genome sequence of Corynebacterium casei LMG S-19264T (=DSM 44701T), isolated from a smear-ripened cheese.</title>
        <authorList>
            <consortium name="US DOE Joint Genome Institute (JGI-PGF)"/>
            <person name="Walter F."/>
            <person name="Albersmeier A."/>
            <person name="Kalinowski J."/>
            <person name="Ruckert C."/>
        </authorList>
    </citation>
    <scope>NUCLEOTIDE SEQUENCE</scope>
    <source>
        <strain evidence="18">JCM 3091</strain>
    </source>
</reference>
<evidence type="ECO:0000313" key="18">
    <source>
        <dbReference type="EMBL" id="GGK43174.1"/>
    </source>
</evidence>
<dbReference type="GO" id="GO:0005886">
    <property type="term" value="C:plasma membrane"/>
    <property type="evidence" value="ECO:0007669"/>
    <property type="project" value="UniProtKB-SubCell"/>
</dbReference>
<feature type="transmembrane region" description="Helical" evidence="15">
    <location>
        <begin position="288"/>
        <end position="307"/>
    </location>
</feature>
<dbReference type="InterPro" id="IPR036890">
    <property type="entry name" value="HATPase_C_sf"/>
</dbReference>
<keyword evidence="11 15" id="KW-1133">Transmembrane helix</keyword>
<evidence type="ECO:0000259" key="16">
    <source>
        <dbReference type="PROSITE" id="PS50109"/>
    </source>
</evidence>
<feature type="transmembrane region" description="Helical" evidence="15">
    <location>
        <begin position="81"/>
        <end position="101"/>
    </location>
</feature>
<evidence type="ECO:0000256" key="3">
    <source>
        <dbReference type="ARBA" id="ARBA00004236"/>
    </source>
</evidence>
<keyword evidence="8" id="KW-0547">Nucleotide-binding</keyword>
<dbReference type="InterPro" id="IPR013656">
    <property type="entry name" value="PAS_4"/>
</dbReference>
<dbReference type="SUPFAM" id="SSF55785">
    <property type="entry name" value="PYP-like sensor domain (PAS domain)"/>
    <property type="match status" value="1"/>
</dbReference>
<dbReference type="CDD" id="cd00075">
    <property type="entry name" value="HATPase"/>
    <property type="match status" value="1"/>
</dbReference>
<evidence type="ECO:0000256" key="10">
    <source>
        <dbReference type="ARBA" id="ARBA00022840"/>
    </source>
</evidence>
<dbReference type="Pfam" id="PF08448">
    <property type="entry name" value="PAS_4"/>
    <property type="match status" value="1"/>
</dbReference>
<evidence type="ECO:0000256" key="9">
    <source>
        <dbReference type="ARBA" id="ARBA00022777"/>
    </source>
</evidence>
<dbReference type="InterPro" id="IPR036097">
    <property type="entry name" value="HisK_dim/P_sf"/>
</dbReference>
<dbReference type="PRINTS" id="PR00344">
    <property type="entry name" value="BCTRLSENSOR"/>
</dbReference>
<dbReference type="PANTHER" id="PTHR42878:SF7">
    <property type="entry name" value="SENSOR HISTIDINE KINASE GLRK"/>
    <property type="match status" value="1"/>
</dbReference>
<dbReference type="EC" id="2.7.13.3" evidence="4"/>
<protein>
    <recommendedName>
        <fullName evidence="14">Sensor-like histidine kinase SenX3</fullName>
        <ecNumber evidence="4">2.7.13.3</ecNumber>
    </recommendedName>
</protein>
<evidence type="ECO:0000256" key="6">
    <source>
        <dbReference type="ARBA" id="ARBA00022679"/>
    </source>
</evidence>
<dbReference type="SUPFAM" id="SSF55874">
    <property type="entry name" value="ATPase domain of HSP90 chaperone/DNA topoisomerase II/histidine kinase"/>
    <property type="match status" value="1"/>
</dbReference>
<accession>A0A8J3FKT4</accession>
<keyword evidence="5" id="KW-0597">Phosphoprotein</keyword>
<feature type="domain" description="Histidine kinase" evidence="16">
    <location>
        <begin position="460"/>
        <end position="682"/>
    </location>
</feature>
<dbReference type="Gene3D" id="3.30.565.10">
    <property type="entry name" value="Histidine kinase-like ATPase, C-terminal domain"/>
    <property type="match status" value="1"/>
</dbReference>
<evidence type="ECO:0000256" key="2">
    <source>
        <dbReference type="ARBA" id="ARBA00004141"/>
    </source>
</evidence>
<evidence type="ECO:0000256" key="12">
    <source>
        <dbReference type="ARBA" id="ARBA00023012"/>
    </source>
</evidence>
<dbReference type="EMBL" id="BMQC01000024">
    <property type="protein sequence ID" value="GGK43174.1"/>
    <property type="molecule type" value="Genomic_DNA"/>
</dbReference>
<keyword evidence="7 15" id="KW-0812">Transmembrane</keyword>
<dbReference type="SMART" id="SM00388">
    <property type="entry name" value="HisKA"/>
    <property type="match status" value="1"/>
</dbReference>
<evidence type="ECO:0000256" key="15">
    <source>
        <dbReference type="SAM" id="Phobius"/>
    </source>
</evidence>
<comment type="caution">
    <text evidence="18">The sequence shown here is derived from an EMBL/GenBank/DDBJ whole genome shotgun (WGS) entry which is preliminary data.</text>
</comment>
<dbReference type="Pfam" id="PF02518">
    <property type="entry name" value="HATPase_c"/>
    <property type="match status" value="1"/>
</dbReference>
<dbReference type="CDD" id="cd00130">
    <property type="entry name" value="PAS"/>
    <property type="match status" value="1"/>
</dbReference>
<sequence length="697" mass="73905">MTAAAQTGRTLGFTVLYLAATYAGRLTVMDHTSLSLVWPAAGVAVVWFCAQRRARWRWLDAVALTVVTMVVNLATGASAPLAAAFVVANLAQVWVFLHLFSRFAPHLWGAGGDALMARSGDVWRLLGVAFAATAVGAAIGPTAVWWVNGAYSWPATAVWLTRNTASILLIGAVGLRIGWLVSNRAQRCPFRSAGTALAAAWRRTPGWRITEYVALSVVSIVAYLVGFALNHGLPLAFPLLAVTVWAGLRLATSFVMLHDLVLGGMAILFTLHGYGPFAGISAHPARALVAQAFVGMVAVVGLTLALSRDERVALMRRLTVREREASDQARLMTTVIESMSDGLAVMRADGRVLVLNPACAAMLGTAEITDATRPTDVLFHPDGRPVAQQERPYLRALAGERLRDVDYVIRTAGHPDGRIVSVSATPLPTDADGGRSAVVMFHDVTAARRHRDELASFAGVVAHDLLNPLTTIDGWTDAAVEELTEAPDGPAVREARASLTRVRRAADRMRHLIDGLLAYTTARDATVQPVDVPLRDLVDDIVAARVDLATAAGTGAPRFTVGDLDPVAADPVLVRQLLDNLVGNAIKYTAPGRTPHVTITTAPAPDGRVVVRIADNGLGIPAGQHHAIFGNFHRAHRDAGITGTGLGLAICQRIVHRHGGTITAADHPGGGSVFTFTLPRAGASPARPRLQTAGRAV</sequence>
<keyword evidence="13 15" id="KW-0472">Membrane</keyword>
<dbReference type="GO" id="GO:0005524">
    <property type="term" value="F:ATP binding"/>
    <property type="evidence" value="ECO:0007669"/>
    <property type="project" value="UniProtKB-KW"/>
</dbReference>
<keyword evidence="19" id="KW-1185">Reference proteome</keyword>
<feature type="transmembrane region" description="Helical" evidence="15">
    <location>
        <begin position="122"/>
        <end position="147"/>
    </location>
</feature>
<keyword evidence="6" id="KW-0808">Transferase</keyword>
<dbReference type="SUPFAM" id="SSF47384">
    <property type="entry name" value="Homodimeric domain of signal transducing histidine kinase"/>
    <property type="match status" value="1"/>
</dbReference>
<evidence type="ECO:0000256" key="5">
    <source>
        <dbReference type="ARBA" id="ARBA00022553"/>
    </source>
</evidence>
<dbReference type="InterPro" id="IPR003594">
    <property type="entry name" value="HATPase_dom"/>
</dbReference>
<proteinExistence type="predicted"/>
<dbReference type="AlphaFoldDB" id="A0A8J3FKT4"/>
<dbReference type="CDD" id="cd00082">
    <property type="entry name" value="HisKA"/>
    <property type="match status" value="1"/>
</dbReference>
<dbReference type="InterPro" id="IPR005467">
    <property type="entry name" value="His_kinase_dom"/>
</dbReference>
<organism evidence="18 19">
    <name type="scientific">Pilimelia terevasa</name>
    <dbReference type="NCBI Taxonomy" id="53372"/>
    <lineage>
        <taxon>Bacteria</taxon>
        <taxon>Bacillati</taxon>
        <taxon>Actinomycetota</taxon>
        <taxon>Actinomycetes</taxon>
        <taxon>Micromonosporales</taxon>
        <taxon>Micromonosporaceae</taxon>
        <taxon>Pilimelia</taxon>
    </lineage>
</organism>
<gene>
    <name evidence="18" type="ORF">GCM10010124_40020</name>
</gene>
<dbReference type="Gene3D" id="1.10.287.130">
    <property type="match status" value="1"/>
</dbReference>
<evidence type="ECO:0000259" key="17">
    <source>
        <dbReference type="PROSITE" id="PS50112"/>
    </source>
</evidence>
<dbReference type="InterPro" id="IPR004358">
    <property type="entry name" value="Sig_transdc_His_kin-like_C"/>
</dbReference>
<keyword evidence="12" id="KW-0902">Two-component regulatory system</keyword>
<dbReference type="Proteomes" id="UP000662200">
    <property type="component" value="Unassembled WGS sequence"/>
</dbReference>
<dbReference type="InterPro" id="IPR000014">
    <property type="entry name" value="PAS"/>
</dbReference>
<comment type="subcellular location">
    <subcellularLocation>
        <location evidence="3">Cell membrane</location>
    </subcellularLocation>
    <subcellularLocation>
        <location evidence="2">Membrane</location>
        <topology evidence="2">Multi-pass membrane protein</topology>
    </subcellularLocation>
</comment>
<evidence type="ECO:0000256" key="11">
    <source>
        <dbReference type="ARBA" id="ARBA00022989"/>
    </source>
</evidence>
<evidence type="ECO:0000256" key="13">
    <source>
        <dbReference type="ARBA" id="ARBA00023136"/>
    </source>
</evidence>
<reference evidence="18" key="2">
    <citation type="submission" date="2020-09" db="EMBL/GenBank/DDBJ databases">
        <authorList>
            <person name="Sun Q."/>
            <person name="Ohkuma M."/>
        </authorList>
    </citation>
    <scope>NUCLEOTIDE SEQUENCE</scope>
    <source>
        <strain evidence="18">JCM 3091</strain>
    </source>
</reference>
<dbReference type="GO" id="GO:0030295">
    <property type="term" value="F:protein kinase activator activity"/>
    <property type="evidence" value="ECO:0007669"/>
    <property type="project" value="TreeGrafter"/>
</dbReference>
<feature type="domain" description="PAS" evidence="17">
    <location>
        <begin position="328"/>
        <end position="400"/>
    </location>
</feature>
<keyword evidence="9" id="KW-0418">Kinase</keyword>
<dbReference type="Gene3D" id="3.30.450.20">
    <property type="entry name" value="PAS domain"/>
    <property type="match status" value="1"/>
</dbReference>
<dbReference type="InterPro" id="IPR035965">
    <property type="entry name" value="PAS-like_dom_sf"/>
</dbReference>
<dbReference type="Pfam" id="PF00512">
    <property type="entry name" value="HisKA"/>
    <property type="match status" value="1"/>
</dbReference>
<evidence type="ECO:0000313" key="19">
    <source>
        <dbReference type="Proteomes" id="UP000662200"/>
    </source>
</evidence>
<dbReference type="GO" id="GO:0007234">
    <property type="term" value="P:osmosensory signaling via phosphorelay pathway"/>
    <property type="evidence" value="ECO:0007669"/>
    <property type="project" value="TreeGrafter"/>
</dbReference>
<feature type="transmembrane region" description="Helical" evidence="15">
    <location>
        <begin position="33"/>
        <end position="50"/>
    </location>
</feature>
<evidence type="ECO:0000256" key="7">
    <source>
        <dbReference type="ARBA" id="ARBA00022692"/>
    </source>
</evidence>
<dbReference type="NCBIfam" id="TIGR00229">
    <property type="entry name" value="sensory_box"/>
    <property type="match status" value="1"/>
</dbReference>
<evidence type="ECO:0000256" key="4">
    <source>
        <dbReference type="ARBA" id="ARBA00012438"/>
    </source>
</evidence>
<evidence type="ECO:0000256" key="14">
    <source>
        <dbReference type="ARBA" id="ARBA00039401"/>
    </source>
</evidence>
<feature type="transmembrane region" description="Helical" evidence="15">
    <location>
        <begin position="57"/>
        <end position="75"/>
    </location>
</feature>
<name>A0A8J3FKT4_9ACTN</name>
<dbReference type="InterPro" id="IPR050351">
    <property type="entry name" value="BphY/WalK/GraS-like"/>
</dbReference>
<feature type="transmembrane region" description="Helical" evidence="15">
    <location>
        <begin position="260"/>
        <end position="282"/>
    </location>
</feature>